<dbReference type="EMBL" id="CM046399">
    <property type="protein sequence ID" value="KAI8528750.1"/>
    <property type="molecule type" value="Genomic_DNA"/>
</dbReference>
<keyword evidence="2" id="KW-1185">Reference proteome</keyword>
<evidence type="ECO:0000313" key="2">
    <source>
        <dbReference type="Proteomes" id="UP001062846"/>
    </source>
</evidence>
<reference evidence="1" key="1">
    <citation type="submission" date="2022-02" db="EMBL/GenBank/DDBJ databases">
        <title>Plant Genome Project.</title>
        <authorList>
            <person name="Zhang R.-G."/>
        </authorList>
    </citation>
    <scope>NUCLEOTIDE SEQUENCE</scope>
    <source>
        <strain evidence="1">AT1</strain>
    </source>
</reference>
<sequence>MCMIGRRRHCWACFLRVHGLHRVGEGGMRCVGIFLRQVFSRKRIIVNWCSMCKKDAETVDHLLIHCPVVWKLWTLVLSWFGLKWAISRNVMELLIA</sequence>
<comment type="caution">
    <text evidence="1">The sequence shown here is derived from an EMBL/GenBank/DDBJ whole genome shotgun (WGS) entry which is preliminary data.</text>
</comment>
<gene>
    <name evidence="1" type="ORF">RHMOL_Rhmol12G0171400</name>
</gene>
<protein>
    <submittedName>
        <fullName evidence="1">Uncharacterized protein</fullName>
    </submittedName>
</protein>
<accession>A0ACC0LJF7</accession>
<name>A0ACC0LJF7_RHOML</name>
<organism evidence="1 2">
    <name type="scientific">Rhododendron molle</name>
    <name type="common">Chinese azalea</name>
    <name type="synonym">Azalea mollis</name>
    <dbReference type="NCBI Taxonomy" id="49168"/>
    <lineage>
        <taxon>Eukaryota</taxon>
        <taxon>Viridiplantae</taxon>
        <taxon>Streptophyta</taxon>
        <taxon>Embryophyta</taxon>
        <taxon>Tracheophyta</taxon>
        <taxon>Spermatophyta</taxon>
        <taxon>Magnoliopsida</taxon>
        <taxon>eudicotyledons</taxon>
        <taxon>Gunneridae</taxon>
        <taxon>Pentapetalae</taxon>
        <taxon>asterids</taxon>
        <taxon>Ericales</taxon>
        <taxon>Ericaceae</taxon>
        <taxon>Ericoideae</taxon>
        <taxon>Rhodoreae</taxon>
        <taxon>Rhododendron</taxon>
    </lineage>
</organism>
<dbReference type="Proteomes" id="UP001062846">
    <property type="component" value="Chromosome 12"/>
</dbReference>
<evidence type="ECO:0000313" key="1">
    <source>
        <dbReference type="EMBL" id="KAI8528750.1"/>
    </source>
</evidence>
<proteinExistence type="predicted"/>